<feature type="region of interest" description="Disordered" evidence="1">
    <location>
        <begin position="345"/>
        <end position="366"/>
    </location>
</feature>
<evidence type="ECO:0008006" key="4">
    <source>
        <dbReference type="Google" id="ProtNLM"/>
    </source>
</evidence>
<feature type="region of interest" description="Disordered" evidence="1">
    <location>
        <begin position="226"/>
        <end position="299"/>
    </location>
</feature>
<feature type="compositionally biased region" description="Polar residues" evidence="1">
    <location>
        <begin position="428"/>
        <end position="453"/>
    </location>
</feature>
<dbReference type="KEGG" id="shs:STEHIDRAFT_163221"/>
<dbReference type="GeneID" id="18802257"/>
<feature type="compositionally biased region" description="Polar residues" evidence="1">
    <location>
        <begin position="356"/>
        <end position="366"/>
    </location>
</feature>
<dbReference type="RefSeq" id="XP_007310954.1">
    <property type="nucleotide sequence ID" value="XM_007310892.1"/>
</dbReference>
<feature type="region of interest" description="Disordered" evidence="1">
    <location>
        <begin position="388"/>
        <end position="407"/>
    </location>
</feature>
<protein>
    <recommendedName>
        <fullName evidence="4">Fungal N-terminal domain-containing protein</fullName>
    </recommendedName>
</protein>
<feature type="compositionally biased region" description="Low complexity" evidence="1">
    <location>
        <begin position="346"/>
        <end position="355"/>
    </location>
</feature>
<sequence>MSLASPASFTFGAFGDILALTQIVTTLISILIRSLSSSQSYLSLAHETQSLASTLDCIRTNLYSHVDCRLCPNTRRAVHEAVLRATSVVEEMRGMILGYEGCFCGDGGDRGGDGGVGGKGRIGTLGRWVGMILWSLREKDKVEGMKNEVIARIVEINMLLSLKRQSEVSETEMGLRTNTFHVTRRPVDSLDPSPAYHAGSVASTEFCGDTANDDVSSSYHHASTINAVQDRSEPSDLPSYTQAVADGASPPRPLPEPVGPPAYLTSDSERWEKYTSPSTSTSSFSHTTHDPSTTNGRFVEGYGVQYDSQGDQRPLPQLVLAPLRRNETDDTFSDEFVQSPNEFAISSSSVTPSQSPHENTSSYRSSSATLIGTATSFFSSFLATVSGEDSEPVDEESQLPRPSVDPHLTWEDLYPYPSSSRYHQSISNAASCTNQPPPFSLSSWTETGQSESVGMTAASDQPWPGIRSQMAYWEHNDEYDAVEIPPSVYVWMGKGKEEVW</sequence>
<gene>
    <name evidence="2" type="ORF">STEHIDRAFT_163221</name>
</gene>
<keyword evidence="3" id="KW-1185">Reference proteome</keyword>
<reference evidence="3" key="1">
    <citation type="journal article" date="2012" name="Science">
        <title>The Paleozoic origin of enzymatic lignin decomposition reconstructed from 31 fungal genomes.</title>
        <authorList>
            <person name="Floudas D."/>
            <person name="Binder M."/>
            <person name="Riley R."/>
            <person name="Barry K."/>
            <person name="Blanchette R.A."/>
            <person name="Henrissat B."/>
            <person name="Martinez A.T."/>
            <person name="Otillar R."/>
            <person name="Spatafora J.W."/>
            <person name="Yadav J.S."/>
            <person name="Aerts A."/>
            <person name="Benoit I."/>
            <person name="Boyd A."/>
            <person name="Carlson A."/>
            <person name="Copeland A."/>
            <person name="Coutinho P.M."/>
            <person name="de Vries R.P."/>
            <person name="Ferreira P."/>
            <person name="Findley K."/>
            <person name="Foster B."/>
            <person name="Gaskell J."/>
            <person name="Glotzer D."/>
            <person name="Gorecki P."/>
            <person name="Heitman J."/>
            <person name="Hesse C."/>
            <person name="Hori C."/>
            <person name="Igarashi K."/>
            <person name="Jurgens J.A."/>
            <person name="Kallen N."/>
            <person name="Kersten P."/>
            <person name="Kohler A."/>
            <person name="Kuees U."/>
            <person name="Kumar T.K.A."/>
            <person name="Kuo A."/>
            <person name="LaButti K."/>
            <person name="Larrondo L.F."/>
            <person name="Lindquist E."/>
            <person name="Ling A."/>
            <person name="Lombard V."/>
            <person name="Lucas S."/>
            <person name="Lundell T."/>
            <person name="Martin R."/>
            <person name="McLaughlin D.J."/>
            <person name="Morgenstern I."/>
            <person name="Morin E."/>
            <person name="Murat C."/>
            <person name="Nagy L.G."/>
            <person name="Nolan M."/>
            <person name="Ohm R.A."/>
            <person name="Patyshakuliyeva A."/>
            <person name="Rokas A."/>
            <person name="Ruiz-Duenas F.J."/>
            <person name="Sabat G."/>
            <person name="Salamov A."/>
            <person name="Samejima M."/>
            <person name="Schmutz J."/>
            <person name="Slot J.C."/>
            <person name="St John F."/>
            <person name="Stenlid J."/>
            <person name="Sun H."/>
            <person name="Sun S."/>
            <person name="Syed K."/>
            <person name="Tsang A."/>
            <person name="Wiebenga A."/>
            <person name="Young D."/>
            <person name="Pisabarro A."/>
            <person name="Eastwood D.C."/>
            <person name="Martin F."/>
            <person name="Cullen D."/>
            <person name="Grigoriev I.V."/>
            <person name="Hibbett D.S."/>
        </authorList>
    </citation>
    <scope>NUCLEOTIDE SEQUENCE [LARGE SCALE GENOMIC DNA]</scope>
    <source>
        <strain evidence="3">FP-91666</strain>
    </source>
</reference>
<feature type="compositionally biased region" description="Low complexity" evidence="1">
    <location>
        <begin position="275"/>
        <end position="294"/>
    </location>
</feature>
<organism evidence="2 3">
    <name type="scientific">Stereum hirsutum (strain FP-91666)</name>
    <name type="common">White-rot fungus</name>
    <dbReference type="NCBI Taxonomy" id="721885"/>
    <lineage>
        <taxon>Eukaryota</taxon>
        <taxon>Fungi</taxon>
        <taxon>Dikarya</taxon>
        <taxon>Basidiomycota</taxon>
        <taxon>Agaricomycotina</taxon>
        <taxon>Agaricomycetes</taxon>
        <taxon>Russulales</taxon>
        <taxon>Stereaceae</taxon>
        <taxon>Stereum</taxon>
    </lineage>
</organism>
<dbReference type="EMBL" id="JH687400">
    <property type="protein sequence ID" value="EIM79968.1"/>
    <property type="molecule type" value="Genomic_DNA"/>
</dbReference>
<feature type="compositionally biased region" description="Acidic residues" evidence="1">
    <location>
        <begin position="388"/>
        <end position="397"/>
    </location>
</feature>
<dbReference type="Proteomes" id="UP000053927">
    <property type="component" value="Unassembled WGS sequence"/>
</dbReference>
<evidence type="ECO:0000256" key="1">
    <source>
        <dbReference type="SAM" id="MobiDB-lite"/>
    </source>
</evidence>
<feature type="compositionally biased region" description="Pro residues" evidence="1">
    <location>
        <begin position="250"/>
        <end position="260"/>
    </location>
</feature>
<dbReference type="AlphaFoldDB" id="R7RYQ8"/>
<name>R7RYQ8_STEHR</name>
<proteinExistence type="predicted"/>
<accession>R7RYQ8</accession>
<evidence type="ECO:0000313" key="2">
    <source>
        <dbReference type="EMBL" id="EIM79968.1"/>
    </source>
</evidence>
<feature type="region of interest" description="Disordered" evidence="1">
    <location>
        <begin position="428"/>
        <end position="459"/>
    </location>
</feature>
<evidence type="ECO:0000313" key="3">
    <source>
        <dbReference type="Proteomes" id="UP000053927"/>
    </source>
</evidence>